<comment type="caution">
    <text evidence="1">The sequence shown here is derived from an EMBL/GenBank/DDBJ whole genome shotgun (WGS) entry which is preliminary data.</text>
</comment>
<dbReference type="EMBL" id="JAGGKV010000005">
    <property type="protein sequence ID" value="MBP1963363.1"/>
    <property type="molecule type" value="Genomic_DNA"/>
</dbReference>
<organism evidence="1 2">
    <name type="scientific">Paenibacillus aceris</name>
    <dbReference type="NCBI Taxonomy" id="869555"/>
    <lineage>
        <taxon>Bacteria</taxon>
        <taxon>Bacillati</taxon>
        <taxon>Bacillota</taxon>
        <taxon>Bacilli</taxon>
        <taxon>Bacillales</taxon>
        <taxon>Paenibacillaceae</taxon>
        <taxon>Paenibacillus</taxon>
    </lineage>
</organism>
<evidence type="ECO:0000313" key="1">
    <source>
        <dbReference type="EMBL" id="MBP1963363.1"/>
    </source>
</evidence>
<sequence>MRNSGIVEFWMISLELEVDYEDGIGKSYRRKRTVGFLTRIKITIAMDWNIIILSNNEAINQYRLGKAISLKAGYMGLPLGMHWEVQLNL</sequence>
<reference evidence="1 2" key="1">
    <citation type="submission" date="2021-03" db="EMBL/GenBank/DDBJ databases">
        <title>Genomic Encyclopedia of Type Strains, Phase IV (KMG-IV): sequencing the most valuable type-strain genomes for metagenomic binning, comparative biology and taxonomic classification.</title>
        <authorList>
            <person name="Goeker M."/>
        </authorList>
    </citation>
    <scope>NUCLEOTIDE SEQUENCE [LARGE SCALE GENOMIC DNA]</scope>
    <source>
        <strain evidence="1 2">DSM 24950</strain>
    </source>
</reference>
<accession>A0ABS4HXK6</accession>
<proteinExistence type="predicted"/>
<dbReference type="Proteomes" id="UP001519344">
    <property type="component" value="Unassembled WGS sequence"/>
</dbReference>
<name>A0ABS4HXK6_9BACL</name>
<keyword evidence="2" id="KW-1185">Reference proteome</keyword>
<protein>
    <submittedName>
        <fullName evidence="1">Uncharacterized protein</fullName>
    </submittedName>
</protein>
<gene>
    <name evidence="1" type="ORF">J2Z65_002579</name>
</gene>
<evidence type="ECO:0000313" key="2">
    <source>
        <dbReference type="Proteomes" id="UP001519344"/>
    </source>
</evidence>
<dbReference type="RefSeq" id="WP_193580943.1">
    <property type="nucleotide sequence ID" value="NZ_JAAOZR010000019.1"/>
</dbReference>